<evidence type="ECO:0000256" key="1">
    <source>
        <dbReference type="SAM" id="MobiDB-lite"/>
    </source>
</evidence>
<dbReference type="EMBL" id="CADCXU010015135">
    <property type="protein sequence ID" value="CAB0004689.1"/>
    <property type="molecule type" value="Genomic_DNA"/>
</dbReference>
<evidence type="ECO:0000313" key="2">
    <source>
        <dbReference type="EMBL" id="CAB0004689.1"/>
    </source>
</evidence>
<dbReference type="Proteomes" id="UP000479000">
    <property type="component" value="Unassembled WGS sequence"/>
</dbReference>
<sequence length="468" mass="53996">METQAQEVVSAPPEVPNDPGWQQHSFKGRSSINSRGYQFFGFAKKLKKSSQSPLLAVLSPSRADPSRPVPLRRPRPASFSTYFPYRLPLHPSPVLPARHPLQQSLTYLVLALHRLFNDVPYRLKCQYEHAYLKNISTLPRKKYVACNCWMFEKLDCNFVSDPAGTHFLVNLLWFDAVRCRGWRSSAWLFLILPIPSLFMDCLCTLYDLVAKVAVQGEVQANGSIVIVLKSRIGTELQKKLFLMHIYSESLPEQVSNRPQNLHTRWPPPLELFHIDTLKHKESLREYFCKYGEITEVMVMKDPTTRRSRMFLPRMPSENVPSEDEFSKLPLISGSHVFRSFRLALSWHCRLLKHPFLEDISICPGRALPPSRRGSELFRTCREEVRCVQVSRSSVLTKLMIICKMNQVNRLSYEYSDCFYVIQAYYYIISSYYKHAAGSEKSCENETAENGPMATIAIRRSANKLYDGH</sequence>
<dbReference type="SUPFAM" id="SSF54928">
    <property type="entry name" value="RNA-binding domain, RBD"/>
    <property type="match status" value="1"/>
</dbReference>
<proteinExistence type="predicted"/>
<protein>
    <recommendedName>
        <fullName evidence="4">RRM domain-containing protein</fullName>
    </recommendedName>
</protein>
<evidence type="ECO:0000313" key="3">
    <source>
        <dbReference type="Proteomes" id="UP000479000"/>
    </source>
</evidence>
<feature type="region of interest" description="Disordered" evidence="1">
    <location>
        <begin position="1"/>
        <end position="28"/>
    </location>
</feature>
<dbReference type="OrthoDB" id="6416577at2759"/>
<keyword evidence="3" id="KW-1185">Reference proteome</keyword>
<gene>
    <name evidence="2" type="ORF">NTEN_LOCUS10166</name>
</gene>
<reference evidence="2 3" key="1">
    <citation type="submission" date="2020-02" db="EMBL/GenBank/DDBJ databases">
        <authorList>
            <person name="Ferguson B K."/>
        </authorList>
    </citation>
    <scope>NUCLEOTIDE SEQUENCE [LARGE SCALE GENOMIC DNA]</scope>
</reference>
<accession>A0A6H5GT13</accession>
<dbReference type="GO" id="GO:0003676">
    <property type="term" value="F:nucleic acid binding"/>
    <property type="evidence" value="ECO:0007669"/>
    <property type="project" value="InterPro"/>
</dbReference>
<dbReference type="AlphaFoldDB" id="A0A6H5GT13"/>
<dbReference type="InterPro" id="IPR012677">
    <property type="entry name" value="Nucleotide-bd_a/b_plait_sf"/>
</dbReference>
<name>A0A6H5GT13_9HEMI</name>
<dbReference type="InterPro" id="IPR035979">
    <property type="entry name" value="RBD_domain_sf"/>
</dbReference>
<dbReference type="Gene3D" id="3.30.70.330">
    <property type="match status" value="1"/>
</dbReference>
<organism evidence="2 3">
    <name type="scientific">Nesidiocoris tenuis</name>
    <dbReference type="NCBI Taxonomy" id="355587"/>
    <lineage>
        <taxon>Eukaryota</taxon>
        <taxon>Metazoa</taxon>
        <taxon>Ecdysozoa</taxon>
        <taxon>Arthropoda</taxon>
        <taxon>Hexapoda</taxon>
        <taxon>Insecta</taxon>
        <taxon>Pterygota</taxon>
        <taxon>Neoptera</taxon>
        <taxon>Paraneoptera</taxon>
        <taxon>Hemiptera</taxon>
        <taxon>Heteroptera</taxon>
        <taxon>Panheteroptera</taxon>
        <taxon>Cimicomorpha</taxon>
        <taxon>Miridae</taxon>
        <taxon>Dicyphina</taxon>
        <taxon>Nesidiocoris</taxon>
    </lineage>
</organism>
<evidence type="ECO:0008006" key="4">
    <source>
        <dbReference type="Google" id="ProtNLM"/>
    </source>
</evidence>